<evidence type="ECO:0000313" key="3">
    <source>
        <dbReference type="Proteomes" id="UP000031443"/>
    </source>
</evidence>
<name>M7B205_CHEMY</name>
<dbReference type="AlphaFoldDB" id="M7B205"/>
<sequence>MIVLLCSENSFYNQALNWDVASNLPLLHPVPETEEREVQEAVTLPAFAGEAPAGELQAVSAPFAPPKWPQGVRKRAKDRKNPGHRVI</sequence>
<organism evidence="2 3">
    <name type="scientific">Chelonia mydas</name>
    <name type="common">Green sea-turtle</name>
    <name type="synonym">Chelonia agassizi</name>
    <dbReference type="NCBI Taxonomy" id="8469"/>
    <lineage>
        <taxon>Eukaryota</taxon>
        <taxon>Metazoa</taxon>
        <taxon>Chordata</taxon>
        <taxon>Craniata</taxon>
        <taxon>Vertebrata</taxon>
        <taxon>Euteleostomi</taxon>
        <taxon>Archelosauria</taxon>
        <taxon>Testudinata</taxon>
        <taxon>Testudines</taxon>
        <taxon>Cryptodira</taxon>
        <taxon>Durocryptodira</taxon>
        <taxon>Americhelydia</taxon>
        <taxon>Chelonioidea</taxon>
        <taxon>Cheloniidae</taxon>
        <taxon>Chelonia</taxon>
    </lineage>
</organism>
<keyword evidence="3" id="KW-1185">Reference proteome</keyword>
<accession>M7B205</accession>
<dbReference type="Proteomes" id="UP000031443">
    <property type="component" value="Unassembled WGS sequence"/>
</dbReference>
<evidence type="ECO:0000313" key="2">
    <source>
        <dbReference type="EMBL" id="EMP31886.1"/>
    </source>
</evidence>
<feature type="compositionally biased region" description="Basic residues" evidence="1">
    <location>
        <begin position="72"/>
        <end position="87"/>
    </location>
</feature>
<proteinExistence type="predicted"/>
<reference evidence="3" key="1">
    <citation type="journal article" date="2013" name="Nat. Genet.">
        <title>The draft genomes of soft-shell turtle and green sea turtle yield insights into the development and evolution of the turtle-specific body plan.</title>
        <authorList>
            <person name="Wang Z."/>
            <person name="Pascual-Anaya J."/>
            <person name="Zadissa A."/>
            <person name="Li W."/>
            <person name="Niimura Y."/>
            <person name="Huang Z."/>
            <person name="Li C."/>
            <person name="White S."/>
            <person name="Xiong Z."/>
            <person name="Fang D."/>
            <person name="Wang B."/>
            <person name="Ming Y."/>
            <person name="Chen Y."/>
            <person name="Zheng Y."/>
            <person name="Kuraku S."/>
            <person name="Pignatelli M."/>
            <person name="Herrero J."/>
            <person name="Beal K."/>
            <person name="Nozawa M."/>
            <person name="Li Q."/>
            <person name="Wang J."/>
            <person name="Zhang H."/>
            <person name="Yu L."/>
            <person name="Shigenobu S."/>
            <person name="Wang J."/>
            <person name="Liu J."/>
            <person name="Flicek P."/>
            <person name="Searle S."/>
            <person name="Wang J."/>
            <person name="Kuratani S."/>
            <person name="Yin Y."/>
            <person name="Aken B."/>
            <person name="Zhang G."/>
            <person name="Irie N."/>
        </authorList>
    </citation>
    <scope>NUCLEOTIDE SEQUENCE [LARGE SCALE GENOMIC DNA]</scope>
</reference>
<evidence type="ECO:0000256" key="1">
    <source>
        <dbReference type="SAM" id="MobiDB-lite"/>
    </source>
</evidence>
<feature type="region of interest" description="Disordered" evidence="1">
    <location>
        <begin position="67"/>
        <end position="87"/>
    </location>
</feature>
<gene>
    <name evidence="2" type="ORF">UY3_10974</name>
</gene>
<dbReference type="EMBL" id="KB543131">
    <property type="protein sequence ID" value="EMP31886.1"/>
    <property type="molecule type" value="Genomic_DNA"/>
</dbReference>
<protein>
    <submittedName>
        <fullName evidence="2">Uncharacterized protein</fullName>
    </submittedName>
</protein>